<evidence type="ECO:0000256" key="5">
    <source>
        <dbReference type="PIRNR" id="PIRNR000723"/>
    </source>
</evidence>
<keyword evidence="8" id="KW-1185">Reference proteome</keyword>
<dbReference type="PRINTS" id="PR01469">
    <property type="entry name" value="CARBMTKINASE"/>
</dbReference>
<dbReference type="PANTHER" id="PTHR30409">
    <property type="entry name" value="CARBAMATE KINASE"/>
    <property type="match status" value="1"/>
</dbReference>
<proteinExistence type="inferred from homology"/>
<name>A0A5E4T304_9BURK</name>
<dbReference type="PANTHER" id="PTHR30409:SF1">
    <property type="entry name" value="CARBAMATE KINASE-RELATED"/>
    <property type="match status" value="1"/>
</dbReference>
<dbReference type="Pfam" id="PF00696">
    <property type="entry name" value="AA_kinase"/>
    <property type="match status" value="1"/>
</dbReference>
<organism evidence="7 8">
    <name type="scientific">Pandoraea terrae</name>
    <dbReference type="NCBI Taxonomy" id="1537710"/>
    <lineage>
        <taxon>Bacteria</taxon>
        <taxon>Pseudomonadati</taxon>
        <taxon>Pseudomonadota</taxon>
        <taxon>Betaproteobacteria</taxon>
        <taxon>Burkholderiales</taxon>
        <taxon>Burkholderiaceae</taxon>
        <taxon>Pandoraea</taxon>
    </lineage>
</organism>
<dbReference type="AlphaFoldDB" id="A0A5E4T304"/>
<evidence type="ECO:0000256" key="4">
    <source>
        <dbReference type="NCBIfam" id="TIGR00746"/>
    </source>
</evidence>
<dbReference type="SUPFAM" id="SSF53633">
    <property type="entry name" value="Carbamate kinase-like"/>
    <property type="match status" value="1"/>
</dbReference>
<dbReference type="OrthoDB" id="9766717at2"/>
<keyword evidence="3 5" id="KW-0418">Kinase</keyword>
<evidence type="ECO:0000313" key="8">
    <source>
        <dbReference type="Proteomes" id="UP000414233"/>
    </source>
</evidence>
<keyword evidence="2 5" id="KW-0808">Transferase</keyword>
<dbReference type="InterPro" id="IPR036393">
    <property type="entry name" value="AceGlu_kinase-like_sf"/>
</dbReference>
<dbReference type="InterPro" id="IPR001048">
    <property type="entry name" value="Asp/Glu/Uridylate_kinase"/>
</dbReference>
<dbReference type="FunFam" id="3.40.1160.10:FF:000007">
    <property type="entry name" value="Carbamate kinase"/>
    <property type="match status" value="1"/>
</dbReference>
<dbReference type="InterPro" id="IPR003964">
    <property type="entry name" value="Carb_kinase"/>
</dbReference>
<protein>
    <recommendedName>
        <fullName evidence="4 5">Carbamate kinase</fullName>
    </recommendedName>
</protein>
<evidence type="ECO:0000256" key="2">
    <source>
        <dbReference type="ARBA" id="ARBA00022679"/>
    </source>
</evidence>
<evidence type="ECO:0000256" key="3">
    <source>
        <dbReference type="ARBA" id="ARBA00022777"/>
    </source>
</evidence>
<sequence>MTMDQQRVLVAFGGNACYPPNIKGTAEEQFSLIAQACEHLVRILQGGYRLVLTHGNGPVVGNILFRMARTAQELEPMPMDVCVAHSQGGMGYMLQQSLLNAMRSAGMTDSVTSIVTQVEVDAGDPAFANPTKPVGKFFSAAEADKLSQGTGWQFVEDSGRGYRRVVASPAPRRILDVPAIEALLAAGVIPIAGGGGGIPVVRDGAGDLHGVAAVIDKDFTSAMLAAELGAGTLVMLTGVERVALDFGKPTQRFLDQIDAAEARRHMRDGQFPPGSMGPKIAAALQYLEAGGKTAVITSLDRAFDALRGEAGTRIVA</sequence>
<dbReference type="GO" id="GO:0008804">
    <property type="term" value="F:carbamate kinase activity"/>
    <property type="evidence" value="ECO:0007669"/>
    <property type="project" value="UniProtKB-UniRule"/>
</dbReference>
<evidence type="ECO:0000259" key="6">
    <source>
        <dbReference type="Pfam" id="PF00696"/>
    </source>
</evidence>
<dbReference type="Gene3D" id="3.40.1160.10">
    <property type="entry name" value="Acetylglutamate kinase-like"/>
    <property type="match status" value="1"/>
</dbReference>
<dbReference type="CDD" id="cd04235">
    <property type="entry name" value="AAK_CK"/>
    <property type="match status" value="1"/>
</dbReference>
<comment type="similarity">
    <text evidence="1 5">Belongs to the carbamate kinase family.</text>
</comment>
<accession>A0A5E4T304</accession>
<evidence type="ECO:0000256" key="1">
    <source>
        <dbReference type="ARBA" id="ARBA00011066"/>
    </source>
</evidence>
<dbReference type="Proteomes" id="UP000414233">
    <property type="component" value="Unassembled WGS sequence"/>
</dbReference>
<dbReference type="GO" id="GO:0005829">
    <property type="term" value="C:cytosol"/>
    <property type="evidence" value="ECO:0007669"/>
    <property type="project" value="TreeGrafter"/>
</dbReference>
<feature type="domain" description="Aspartate/glutamate/uridylate kinase" evidence="6">
    <location>
        <begin position="7"/>
        <end position="298"/>
    </location>
</feature>
<dbReference type="NCBIfam" id="NF009007">
    <property type="entry name" value="PRK12352.1"/>
    <property type="match status" value="1"/>
</dbReference>
<gene>
    <name evidence="7" type="ORF">PTE30175_01096</name>
</gene>
<dbReference type="NCBIfam" id="TIGR00746">
    <property type="entry name" value="arcC"/>
    <property type="match status" value="1"/>
</dbReference>
<dbReference type="GO" id="GO:0019546">
    <property type="term" value="P:L-arginine deiminase pathway"/>
    <property type="evidence" value="ECO:0007669"/>
    <property type="project" value="TreeGrafter"/>
</dbReference>
<dbReference type="PIRSF" id="PIRSF000723">
    <property type="entry name" value="Carbamate_kin"/>
    <property type="match status" value="1"/>
</dbReference>
<dbReference type="EMBL" id="CABPRZ010000003">
    <property type="protein sequence ID" value="VVD81662.1"/>
    <property type="molecule type" value="Genomic_DNA"/>
</dbReference>
<evidence type="ECO:0000313" key="7">
    <source>
        <dbReference type="EMBL" id="VVD81662.1"/>
    </source>
</evidence>
<reference evidence="7 8" key="1">
    <citation type="submission" date="2019-08" db="EMBL/GenBank/DDBJ databases">
        <authorList>
            <person name="Peeters C."/>
        </authorList>
    </citation>
    <scope>NUCLEOTIDE SEQUENCE [LARGE SCALE GENOMIC DNA]</scope>
    <source>
        <strain evidence="7 8">LMG 30175</strain>
    </source>
</reference>